<accession>D7D9L4</accession>
<dbReference type="AlphaFoldDB" id="D7D9L4"/>
<dbReference type="KEGG" id="shc:Shell_1371"/>
<dbReference type="InterPro" id="IPR007386">
    <property type="entry name" value="DUF447_N"/>
</dbReference>
<dbReference type="EMBL" id="CP002051">
    <property type="protein sequence ID" value="ADI32460.1"/>
    <property type="molecule type" value="Genomic_DNA"/>
</dbReference>
<dbReference type="Gene3D" id="2.30.110.10">
    <property type="entry name" value="Electron Transport, Fmn-binding Protein, Chain A"/>
    <property type="match status" value="1"/>
</dbReference>
<sequence>MEKNRLQRVLHRLGFNSTTYAETILTISLNNEKNAAPVGFKLFRGLLKARIYANTKTYNMVNAGAKEFVVNITRDPRLFFYAIFNKEAIRYVHSKTVSAPRIMGCNAYIEGDLDHIIRRKGYIMIYIRPRLIDYKKLMPTTYNRAGPAIIEAIVYYTKIRYYMNIGELNRALDMYNRVKYCRDTVYHSTTKRSLRELIDKIVFLIEKTLPKTPN</sequence>
<evidence type="ECO:0000259" key="1">
    <source>
        <dbReference type="Pfam" id="PF04289"/>
    </source>
</evidence>
<dbReference type="HOGENOM" id="CLU_1286396_0_0_2"/>
<gene>
    <name evidence="2" type="ordered locus">Shell_1371</name>
</gene>
<dbReference type="GeneID" id="9234662"/>
<feature type="domain" description="DUF447" evidence="1">
    <location>
        <begin position="22"/>
        <end position="128"/>
    </location>
</feature>
<dbReference type="eggNOG" id="arCOG04458">
    <property type="taxonomic scope" value="Archaea"/>
</dbReference>
<reference evidence="3" key="1">
    <citation type="submission" date="2010-05" db="EMBL/GenBank/DDBJ databases">
        <title>Complete sequence of Staphylothermus hellenicus DSM 12710.</title>
        <authorList>
            <consortium name="US DOE Joint Genome Institute"/>
            <person name="Lucas S."/>
            <person name="Copeland A."/>
            <person name="Lapidus A."/>
            <person name="Cheng J.-F."/>
            <person name="Bruce D."/>
            <person name="Goodwin L."/>
            <person name="Pitluck S."/>
            <person name="Davenport K."/>
            <person name="Detter J.C."/>
            <person name="Han C."/>
            <person name="Tapia R."/>
            <person name="Larimer F."/>
            <person name="Land M."/>
            <person name="Hauser L."/>
            <person name="Kyrpides N."/>
            <person name="Mikhailova N."/>
            <person name="Anderson I.J."/>
            <person name="Woyke T."/>
        </authorList>
    </citation>
    <scope>NUCLEOTIDE SEQUENCE [LARGE SCALE GENOMIC DNA]</scope>
    <source>
        <strain evidence="3">DSM 12710 / JCM 10830 / BK20S6-10-b1 / P8</strain>
    </source>
</reference>
<evidence type="ECO:0000313" key="3">
    <source>
        <dbReference type="Proteomes" id="UP000002573"/>
    </source>
</evidence>
<keyword evidence="3" id="KW-1185">Reference proteome</keyword>
<evidence type="ECO:0000313" key="2">
    <source>
        <dbReference type="EMBL" id="ADI32460.1"/>
    </source>
</evidence>
<dbReference type="OrthoDB" id="146030at2157"/>
<dbReference type="InterPro" id="IPR012349">
    <property type="entry name" value="Split_barrel_FMN-bd"/>
</dbReference>
<dbReference type="Pfam" id="PF04289">
    <property type="entry name" value="DUF447_N"/>
    <property type="match status" value="1"/>
</dbReference>
<organism evidence="2 3">
    <name type="scientific">Staphylothermus hellenicus (strain DSM 12710 / JCM 10830 / BK20S6-10-b1 / P8)</name>
    <dbReference type="NCBI Taxonomy" id="591019"/>
    <lineage>
        <taxon>Archaea</taxon>
        <taxon>Thermoproteota</taxon>
        <taxon>Thermoprotei</taxon>
        <taxon>Desulfurococcales</taxon>
        <taxon>Desulfurococcaceae</taxon>
        <taxon>Staphylothermus</taxon>
    </lineage>
</organism>
<dbReference type="RefSeq" id="WP_013143658.1">
    <property type="nucleotide sequence ID" value="NC_014205.1"/>
</dbReference>
<dbReference type="STRING" id="591019.Shell_1371"/>
<dbReference type="SUPFAM" id="SSF50475">
    <property type="entry name" value="FMN-binding split barrel"/>
    <property type="match status" value="1"/>
</dbReference>
<proteinExistence type="predicted"/>
<dbReference type="Proteomes" id="UP000002573">
    <property type="component" value="Chromosome"/>
</dbReference>
<name>D7D9L4_STAHD</name>
<reference evidence="2 3" key="2">
    <citation type="journal article" date="2011" name="Stand. Genomic Sci.">
        <title>Complete genome sequence of Staphylothermus hellenicus P8.</title>
        <authorList>
            <person name="Anderson I."/>
            <person name="Wirth R."/>
            <person name="Lucas S."/>
            <person name="Copeland A."/>
            <person name="Lapidus A."/>
            <person name="Cheng J.F."/>
            <person name="Goodwin L."/>
            <person name="Pitluck S."/>
            <person name="Davenport K."/>
            <person name="Detter J.C."/>
            <person name="Han C."/>
            <person name="Tapia R."/>
            <person name="Land M."/>
            <person name="Hauser L."/>
            <person name="Pati A."/>
            <person name="Mikhailova N."/>
            <person name="Woyke T."/>
            <person name="Klenk H.P."/>
            <person name="Kyrpides N."/>
            <person name="Ivanova N."/>
        </authorList>
    </citation>
    <scope>NUCLEOTIDE SEQUENCE [LARGE SCALE GENOMIC DNA]</scope>
    <source>
        <strain evidence="3">DSM 12710 / JCM 10830 / BK20S6-10-b1 / P8</strain>
    </source>
</reference>
<protein>
    <recommendedName>
        <fullName evidence="1">DUF447 domain-containing protein</fullName>
    </recommendedName>
</protein>